<dbReference type="EMBL" id="FKLM01000065">
    <property type="protein sequence ID" value="SAM52431.1"/>
    <property type="molecule type" value="Genomic_DNA"/>
</dbReference>
<evidence type="ECO:0000256" key="1">
    <source>
        <dbReference type="PIRNR" id="PIRNR006615"/>
    </source>
</evidence>
<dbReference type="GO" id="GO:0006508">
    <property type="term" value="P:proteolysis"/>
    <property type="evidence" value="ECO:0007669"/>
    <property type="project" value="UniProtKB-UniRule"/>
</dbReference>
<feature type="active site" description="Proton donor/acceptor" evidence="3">
    <location>
        <position position="263"/>
    </location>
</feature>
<evidence type="ECO:0000313" key="18">
    <source>
        <dbReference type="Proteomes" id="UP000249070"/>
    </source>
</evidence>
<dbReference type="EMBL" id="JARPTX010000004">
    <property type="protein sequence ID" value="MDT2368968.1"/>
    <property type="molecule type" value="Genomic_DNA"/>
</dbReference>
<dbReference type="GeneID" id="66454254"/>
<comment type="caution">
    <text evidence="9">The sequence shown here is derived from an EMBL/GenBank/DDBJ whole genome shotgun (WGS) entry which is preliminary data.</text>
</comment>
<dbReference type="Proteomes" id="UP000183509">
    <property type="component" value="Unassembled WGS sequence"/>
</dbReference>
<reference evidence="10 18" key="7">
    <citation type="submission" date="2018-05" db="EMBL/GenBank/DDBJ databases">
        <title>Vancomycin-resistant Enterococcus faecium strain from Chelyabinsk, Russia.</title>
        <authorList>
            <person name="Gostev V."/>
            <person name="Goncharov A."/>
            <person name="Kolodzhieva V."/>
            <person name="Suvorov A."/>
            <person name="Sidorenko S."/>
            <person name="Zueva L."/>
        </authorList>
    </citation>
    <scope>NUCLEOTIDE SEQUENCE [LARGE SCALE GENOMIC DNA]</scope>
    <source>
        <strain evidence="10 18">20</strain>
    </source>
</reference>
<evidence type="ECO:0000313" key="9">
    <source>
        <dbReference type="EMBL" id="PHL22417.1"/>
    </source>
</evidence>
<dbReference type="Proteomes" id="UP000253144">
    <property type="component" value="Unassembled WGS sequence"/>
</dbReference>
<comment type="cofactor">
    <cofactor evidence="2">
        <name>Zn(2+)</name>
        <dbReference type="ChEBI" id="CHEBI:29105"/>
    </cofactor>
    <text evidence="2">Binds 1 zinc ion per subunit.</text>
</comment>
<dbReference type="CDD" id="cd06460">
    <property type="entry name" value="M32_Taq"/>
    <property type="match status" value="1"/>
</dbReference>
<dbReference type="SUPFAM" id="SSF55486">
    <property type="entry name" value="Metalloproteases ('zincins'), catalytic domain"/>
    <property type="match status" value="1"/>
</dbReference>
<accession>A0A132ZFD2</accession>
<reference evidence="13 15" key="3">
    <citation type="submission" date="2016-04" db="EMBL/GenBank/DDBJ databases">
        <authorList>
            <person name="Millard A."/>
        </authorList>
    </citation>
    <scope>NUCLEOTIDE SEQUENCE [LARGE SCALE GENOMIC DNA]</scope>
    <source>
        <strain evidence="13">Isolate 22</strain>
    </source>
</reference>
<dbReference type="Proteomes" id="UP000070452">
    <property type="component" value="Unassembled WGS sequence"/>
</dbReference>
<dbReference type="EMBL" id="LEQJ01000005">
    <property type="protein sequence ID" value="RBS33382.1"/>
    <property type="molecule type" value="Genomic_DNA"/>
</dbReference>
<comment type="similarity">
    <text evidence="1">Belongs to the peptidase M32 family.</text>
</comment>
<evidence type="ECO:0000313" key="4">
    <source>
        <dbReference type="EMBL" id="KAB7576355.1"/>
    </source>
</evidence>
<dbReference type="PRINTS" id="PR00998">
    <property type="entry name" value="CRBOXYPTASET"/>
</dbReference>
<evidence type="ECO:0000313" key="12">
    <source>
        <dbReference type="EMBL" id="RXU90228.1"/>
    </source>
</evidence>
<dbReference type="PANTHER" id="PTHR34217:SF1">
    <property type="entry name" value="CARBOXYPEPTIDASE 1"/>
    <property type="match status" value="1"/>
</dbReference>
<dbReference type="AlphaFoldDB" id="A0A132ZFD2"/>
<reference evidence="12 20" key="6">
    <citation type="submission" date="2017-12" db="EMBL/GenBank/DDBJ databases">
        <title>A pool of 800 enterococci isolated from chicken carcass rinse samples from New Zealand.</title>
        <authorList>
            <person name="Zhang J."/>
            <person name="Rogers L."/>
            <person name="Midwinter A."/>
            <person name="French N."/>
        </authorList>
    </citation>
    <scope>NUCLEOTIDE SEQUENCE [LARGE SCALE GENOMIC DNA]</scope>
    <source>
        <strain evidence="12 20">EN697</strain>
    </source>
</reference>
<reference evidence="5 14" key="2">
    <citation type="submission" date="2016-01" db="EMBL/GenBank/DDBJ databases">
        <title>Molecular Mechanisms for transfer of large genomic segments between Enterococcus faecium strains.</title>
        <authorList>
            <person name="Garcia-Solache M.A."/>
            <person name="Lebreton F."/>
            <person name="Mclaughlin R.E."/>
            <person name="Whiteaker J.D."/>
            <person name="Gilmore M.S."/>
            <person name="Rice L.B."/>
        </authorList>
    </citation>
    <scope>NUCLEOTIDE SEQUENCE [LARGE SCALE GENOMIC DNA]</scope>
    <source>
        <strain evidence="5 14">D344RRF x C68</strain>
    </source>
</reference>
<feature type="binding site" evidence="2">
    <location>
        <position position="266"/>
    </location>
    <ligand>
        <name>Zn(2+)</name>
        <dbReference type="ChEBI" id="CHEBI:29105"/>
        <note>catalytic</note>
    </ligand>
</feature>
<keyword evidence="1 9" id="KW-0121">Carboxypeptidase</keyword>
<name>A0A132ZFD2_ENTFC</name>
<dbReference type="OMA" id="IHWSHGS"/>
<evidence type="ECO:0000313" key="7">
    <source>
        <dbReference type="EMBL" id="MDT2368968.1"/>
    </source>
</evidence>
<dbReference type="PIRSF" id="PIRSF006615">
    <property type="entry name" value="Zn_crbxpep_Taq"/>
    <property type="match status" value="1"/>
</dbReference>
<reference evidence="11 19" key="1">
    <citation type="submission" date="2015-06" db="EMBL/GenBank/DDBJ databases">
        <title>The Genome Sequence of Enterococcus faecium 131EA1.</title>
        <authorList>
            <consortium name="The Broad Institute Genomics Platform"/>
            <consortium name="The Broad Institute Genome Sequencing Center for Infectious Disease"/>
            <person name="Earl A.M."/>
            <person name="Van Tyne D."/>
            <person name="Lebreton F."/>
            <person name="Saavedra J.T."/>
            <person name="Gilmore M.S."/>
            <person name="Manson Mcguire A."/>
            <person name="Clock S."/>
            <person name="Crupain M."/>
            <person name="Rangan U."/>
            <person name="Young S."/>
            <person name="Abouelleil A."/>
            <person name="Cao P."/>
            <person name="Chapman S.B."/>
            <person name="Griggs A."/>
            <person name="Priest M."/>
            <person name="Shea T."/>
            <person name="Wortman J."/>
            <person name="Nusbaum C."/>
            <person name="Birren B."/>
        </authorList>
    </citation>
    <scope>NUCLEOTIDE SEQUENCE [LARGE SCALE GENOMIC DNA]</scope>
    <source>
        <strain evidence="11 19">131EA1</strain>
    </source>
</reference>
<dbReference type="EMBL" id="WEFP01000001">
    <property type="protein sequence ID" value="KAB7576355.1"/>
    <property type="molecule type" value="Genomic_DNA"/>
</dbReference>
<comment type="catalytic activity">
    <reaction evidence="1">
        <text>Release of a C-terminal amino acid with broad specificity, except for -Pro.</text>
        <dbReference type="EC" id="3.4.17.19"/>
    </reaction>
</comment>
<dbReference type="InterPro" id="IPR001333">
    <property type="entry name" value="Peptidase_M32_Taq"/>
</dbReference>
<evidence type="ECO:0000313" key="10">
    <source>
        <dbReference type="EMBL" id="PZM56251.1"/>
    </source>
</evidence>
<dbReference type="Pfam" id="PF02074">
    <property type="entry name" value="Peptidase_M32"/>
    <property type="match status" value="1"/>
</dbReference>
<dbReference type="RefSeq" id="WP_002289184.1">
    <property type="nucleotide sequence ID" value="NZ_AP022341.1"/>
</dbReference>
<dbReference type="EMBL" id="QHGU01000017">
    <property type="protein sequence ID" value="PZM56251.1"/>
    <property type="molecule type" value="Genomic_DNA"/>
</dbReference>
<gene>
    <name evidence="5" type="ORF">AWT83_12880</name>
    <name evidence="8" type="ORF">B1P95_01730</name>
    <name evidence="9" type="ORF">CQR37_03815</name>
    <name evidence="12" type="ORF">CYQ77_03820</name>
    <name evidence="10" type="ORF">DKP91_04960</name>
    <name evidence="13" type="ORF">DTPHA_602561</name>
    <name evidence="11" type="ORF">EB12_00982</name>
    <name evidence="4" type="ORF">GBM73_03030</name>
    <name evidence="6" type="ORF">KYX88_13175</name>
    <name evidence="7" type="ORF">P6Z85_02040</name>
</gene>
<dbReference type="STRING" id="1352.AL014_05815"/>
<comment type="function">
    <text evidence="1">Broad specificity carboxypetidase that releases amino acids sequentially from the C-terminus, including neutral, aromatic, polar and basic residues.</text>
</comment>
<dbReference type="Proteomes" id="UP001260956">
    <property type="component" value="Unassembled WGS sequence"/>
</dbReference>
<evidence type="ECO:0000313" key="5">
    <source>
        <dbReference type="EMBL" id="KWX19322.1"/>
    </source>
</evidence>
<evidence type="ECO:0000313" key="15">
    <source>
        <dbReference type="Proteomes" id="UP000183509"/>
    </source>
</evidence>
<proteinExistence type="inferred from homology"/>
<dbReference type="PROSITE" id="PS52034">
    <property type="entry name" value="PEPTIDASE_M32"/>
    <property type="match status" value="1"/>
</dbReference>
<evidence type="ECO:0000313" key="20">
    <source>
        <dbReference type="Proteomes" id="UP000289562"/>
    </source>
</evidence>
<sequence length="498" mass="58390">MKEKEFLQEVKEINLLQQALGILDWDTQTGMPEKASAYRSEVDSYLYSIYFSKKIGPKIKEAIRYFSEHPEELSEVGTAVFAKVKEEYDLEHRVPEDLMRKYTAAVSSAHGQWQKARETQQFSDFQHALNQNIELTKQLIPYWRKDEKTNYDVLLNQYEPGMTVEILDKVFDQLKEGILSIRRTLQEKGTEPETDFLNRRMTKKQQKRFVVKVIEQLGYDFSRGRLDDTVHPFMTGINPNDARITTRWNETDFKMAVFGVIHEAGHGMYEQDIDDKYAYTPVYEGTSMGIHESQSLFNEIIIGSSRSFWKKQYPFFQECAEGTFDDIPFDKFYRSLNHTKSSLVRIEADSLTYPLHIIIRYEIEKMIFNEGVDVAELPEIWNQKYEEYLGIRPTNDVEGILQDVHWSGASFGYFPSYALGYMYAAQLLHSLQQEIDVENVLASDDYSPIKNWMSEHIHQYGASRKPNQLIMDATHEPLNPQYLIDYMKDLYFNVYQVK</sequence>
<evidence type="ECO:0000313" key="17">
    <source>
        <dbReference type="Proteomes" id="UP000224303"/>
    </source>
</evidence>
<feature type="binding site" evidence="2">
    <location>
        <position position="262"/>
    </location>
    <ligand>
        <name>Zn(2+)</name>
        <dbReference type="ChEBI" id="CHEBI:29105"/>
        <note>catalytic</note>
    </ligand>
</feature>
<dbReference type="EMBL" id="PCGC01000005">
    <property type="protein sequence ID" value="PHL22417.1"/>
    <property type="molecule type" value="Genomic_DNA"/>
</dbReference>
<dbReference type="Proteomes" id="UP000191171">
    <property type="component" value="Unassembled WGS sequence"/>
</dbReference>
<keyword evidence="1" id="KW-0482">Metalloprotease</keyword>
<dbReference type="GO" id="GO:0004181">
    <property type="term" value="F:metallocarboxypeptidase activity"/>
    <property type="evidence" value="ECO:0007669"/>
    <property type="project" value="UniProtKB-UniRule"/>
</dbReference>
<dbReference type="Proteomes" id="UP000469871">
    <property type="component" value="Unassembled WGS sequence"/>
</dbReference>
<evidence type="ECO:0000313" key="13">
    <source>
        <dbReference type="EMBL" id="SAM52431.1"/>
    </source>
</evidence>
<dbReference type="GO" id="GO:0046872">
    <property type="term" value="F:metal ion binding"/>
    <property type="evidence" value="ECO:0007669"/>
    <property type="project" value="UniProtKB-KW"/>
</dbReference>
<dbReference type="Proteomes" id="UP001139644">
    <property type="component" value="Unassembled WGS sequence"/>
</dbReference>
<dbReference type="PATRIC" id="fig|1352.1358.peg.1838"/>
<dbReference type="EMBL" id="MVGJ01000009">
    <property type="protein sequence ID" value="OOL83817.1"/>
    <property type="molecule type" value="Genomic_DNA"/>
</dbReference>
<protein>
    <recommendedName>
        <fullName evidence="1">Metal-dependent carboxypeptidase</fullName>
        <ecNumber evidence="1">3.4.17.19</ecNumber>
    </recommendedName>
</protein>
<evidence type="ECO:0000313" key="16">
    <source>
        <dbReference type="Proteomes" id="UP000191171"/>
    </source>
</evidence>
<keyword evidence="1" id="KW-0645">Protease</keyword>
<reference evidence="4 21" key="8">
    <citation type="submission" date="2019-10" db="EMBL/GenBank/DDBJ databases">
        <title>Evolutionary dynamics of vancomycin-resistant Enterococcus faecium during gastrointestinal tract colonization and bloodstream infection in immunocompromised pediatric patients.</title>
        <authorList>
            <person name="Chilambi G.S."/>
            <person name="Nordstrom H.R."/>
            <person name="Evans D.R."/>
            <person name="Ferrolino J."/>
            <person name="Hayden R.T."/>
            <person name="Maron G.M."/>
            <person name="Vo A.N."/>
            <person name="Gilmore M.S."/>
            <person name="Wolf J."/>
            <person name="Rosch J.W."/>
            <person name="Van Tyne D."/>
        </authorList>
    </citation>
    <scope>NUCLEOTIDE SEQUENCE [LARGE SCALE GENOMIC DNA]</scope>
    <source>
        <strain evidence="4 21">VRECG27</strain>
    </source>
</reference>
<dbReference type="EMBL" id="LRHK01000001">
    <property type="protein sequence ID" value="KWX19322.1"/>
    <property type="molecule type" value="Genomic_DNA"/>
</dbReference>
<dbReference type="EC" id="3.4.17.19" evidence="1"/>
<dbReference type="SMR" id="A0A132ZFD2"/>
<evidence type="ECO:0000256" key="2">
    <source>
        <dbReference type="PIRSR" id="PIRSR006615-1"/>
    </source>
</evidence>
<dbReference type="Proteomes" id="UP000289562">
    <property type="component" value="Unassembled WGS sequence"/>
</dbReference>
<evidence type="ECO:0000313" key="21">
    <source>
        <dbReference type="Proteomes" id="UP000469871"/>
    </source>
</evidence>
<dbReference type="PANTHER" id="PTHR34217">
    <property type="entry name" value="METAL-DEPENDENT CARBOXYPEPTIDASE"/>
    <property type="match status" value="1"/>
</dbReference>
<keyword evidence="1 2" id="KW-0479">Metal-binding</keyword>
<dbReference type="Proteomes" id="UP000224303">
    <property type="component" value="Unassembled WGS sequence"/>
</dbReference>
<evidence type="ECO:0000313" key="19">
    <source>
        <dbReference type="Proteomes" id="UP000253144"/>
    </source>
</evidence>
<dbReference type="Gene3D" id="1.10.1370.30">
    <property type="match status" value="1"/>
</dbReference>
<reference evidence="7" key="10">
    <citation type="submission" date="2023-03" db="EMBL/GenBank/DDBJ databases">
        <authorList>
            <person name="Shen W."/>
            <person name="Cai J."/>
        </authorList>
    </citation>
    <scope>NUCLEOTIDE SEQUENCE</scope>
    <source>
        <strain evidence="7">B1010-2</strain>
    </source>
</reference>
<keyword evidence="1 13" id="KW-0378">Hydrolase</keyword>
<feature type="binding site" evidence="2">
    <location>
        <position position="292"/>
    </location>
    <ligand>
        <name>Zn(2+)</name>
        <dbReference type="ChEBI" id="CHEBI:29105"/>
        <note>catalytic</note>
    </ligand>
</feature>
<reference evidence="8 16" key="4">
    <citation type="submission" date="2017-02" db="EMBL/GenBank/DDBJ databases">
        <title>Clonality and virulence of isolates of VRE in Hematopoietic Stem Cell Transplanted (HSCT) patients.</title>
        <authorList>
            <person name="Marchi A.P."/>
            <person name="Martins R.C."/>
            <person name="Marie S.K."/>
            <person name="Levin A.S."/>
            <person name="Costa S.F."/>
        </authorList>
    </citation>
    <scope>NUCLEOTIDE SEQUENCE [LARGE SCALE GENOMIC DNA]</scope>
    <source>
        <strain evidence="8 16">LIM1759</strain>
    </source>
</reference>
<evidence type="ECO:0000313" key="6">
    <source>
        <dbReference type="EMBL" id="MBX4223725.1"/>
    </source>
</evidence>
<evidence type="ECO:0000313" key="8">
    <source>
        <dbReference type="EMBL" id="OOL83817.1"/>
    </source>
</evidence>
<reference evidence="9 17" key="5">
    <citation type="submission" date="2017-10" db="EMBL/GenBank/DDBJ databases">
        <title>Draft genomes of the Enterococcus faecium isolated from human feces before and after Helicobacter pylori eradication therapy.</title>
        <authorList>
            <person name="Prianichniikov N.A."/>
            <person name="Glushchenko O.E."/>
            <person name="Malakhova M.V."/>
        </authorList>
    </citation>
    <scope>NUCLEOTIDE SEQUENCE [LARGE SCALE GENOMIC DNA]</scope>
    <source>
        <strain evidence="9 17">Hp_5-7</strain>
    </source>
</reference>
<keyword evidence="2" id="KW-0862">Zinc</keyword>
<evidence type="ECO:0000256" key="3">
    <source>
        <dbReference type="PIRSR" id="PIRSR006615-2"/>
    </source>
</evidence>
<organism evidence="9 17">
    <name type="scientific">Enterococcus faecium</name>
    <name type="common">Streptococcus faecium</name>
    <dbReference type="NCBI Taxonomy" id="1352"/>
    <lineage>
        <taxon>Bacteria</taxon>
        <taxon>Bacillati</taxon>
        <taxon>Bacillota</taxon>
        <taxon>Bacilli</taxon>
        <taxon>Lactobacillales</taxon>
        <taxon>Enterococcaceae</taxon>
        <taxon>Enterococcus</taxon>
    </lineage>
</organism>
<dbReference type="Proteomes" id="UP000249070">
    <property type="component" value="Unassembled WGS sequence"/>
</dbReference>
<evidence type="ECO:0000313" key="14">
    <source>
        <dbReference type="Proteomes" id="UP000070452"/>
    </source>
</evidence>
<dbReference type="EMBL" id="JAIFOC010000149">
    <property type="protein sequence ID" value="MBX4223725.1"/>
    <property type="molecule type" value="Genomic_DNA"/>
</dbReference>
<dbReference type="EMBL" id="PJVH01000008">
    <property type="protein sequence ID" value="RXU90228.1"/>
    <property type="molecule type" value="Genomic_DNA"/>
</dbReference>
<reference evidence="6" key="9">
    <citation type="journal article" date="2022" name="J. Anim. Sci.">
        <title>Whole genome sequence analyses-based assessment of virulence potential and antimicrobial susceptibilities and resistance of Enterococcus faecium strains isolated from commercial swine and cattle probiotic products.</title>
        <authorList>
            <person name="Shridhar P.B."/>
            <person name="Amachawadi R.G."/>
            <person name="Tokach M."/>
            <person name="Patel I."/>
            <person name="Gangiredla J."/>
            <person name="Mammel M."/>
            <person name="Nagaraja T.G."/>
        </authorList>
    </citation>
    <scope>NUCLEOTIDE SEQUENCE</scope>
    <source>
        <strain evidence="6">EF215</strain>
    </source>
</reference>
<evidence type="ECO:0000313" key="11">
    <source>
        <dbReference type="EMBL" id="RBS33382.1"/>
    </source>
</evidence>